<organism evidence="8 9">
    <name type="scientific">Sarocladium strictum</name>
    <name type="common">Black bundle disease fungus</name>
    <name type="synonym">Acremonium strictum</name>
    <dbReference type="NCBI Taxonomy" id="5046"/>
    <lineage>
        <taxon>Eukaryota</taxon>
        <taxon>Fungi</taxon>
        <taxon>Dikarya</taxon>
        <taxon>Ascomycota</taxon>
        <taxon>Pezizomycotina</taxon>
        <taxon>Sordariomycetes</taxon>
        <taxon>Hypocreomycetidae</taxon>
        <taxon>Hypocreales</taxon>
        <taxon>Sarocladiaceae</taxon>
        <taxon>Sarocladium</taxon>
    </lineage>
</organism>
<comment type="subunit">
    <text evidence="1">Interacts with lipid droplet proteins.</text>
</comment>
<feature type="compositionally biased region" description="Polar residues" evidence="6">
    <location>
        <begin position="234"/>
        <end position="247"/>
    </location>
</feature>
<evidence type="ECO:0000256" key="5">
    <source>
        <dbReference type="SAM" id="Coils"/>
    </source>
</evidence>
<dbReference type="GO" id="GO:0005829">
    <property type="term" value="C:cytosol"/>
    <property type="evidence" value="ECO:0007669"/>
    <property type="project" value="TreeGrafter"/>
</dbReference>
<feature type="transmembrane region" description="Helical" evidence="7">
    <location>
        <begin position="294"/>
        <end position="315"/>
    </location>
</feature>
<dbReference type="PANTHER" id="PTHR31859">
    <property type="entry name" value="TETRATRICOPEPTIDE REPEAT PROTEIN 39 FAMILY MEMBER"/>
    <property type="match status" value="1"/>
</dbReference>
<keyword evidence="7" id="KW-1133">Transmembrane helix</keyword>
<feature type="compositionally biased region" description="Basic and acidic residues" evidence="6">
    <location>
        <begin position="194"/>
        <end position="205"/>
    </location>
</feature>
<evidence type="ECO:0000256" key="1">
    <source>
        <dbReference type="ARBA" id="ARBA00011408"/>
    </source>
</evidence>
<feature type="transmembrane region" description="Helical" evidence="7">
    <location>
        <begin position="327"/>
        <end position="350"/>
    </location>
</feature>
<dbReference type="InterPro" id="IPR019412">
    <property type="entry name" value="IML2/TPR_39"/>
</dbReference>
<keyword evidence="5" id="KW-0175">Coiled coil</keyword>
<feature type="coiled-coil region" evidence="5">
    <location>
        <begin position="18"/>
        <end position="45"/>
    </location>
</feature>
<evidence type="ECO:0000256" key="6">
    <source>
        <dbReference type="SAM" id="MobiDB-lite"/>
    </source>
</evidence>
<reference evidence="8" key="1">
    <citation type="submission" date="2022-10" db="EMBL/GenBank/DDBJ databases">
        <title>Determination and structural analysis of whole genome sequence of Sarocladium strictum F4-1.</title>
        <authorList>
            <person name="Hu L."/>
            <person name="Jiang Y."/>
        </authorList>
    </citation>
    <scope>NUCLEOTIDE SEQUENCE</scope>
    <source>
        <strain evidence="8">F4-1</strain>
    </source>
</reference>
<keyword evidence="9" id="KW-1185">Reference proteome</keyword>
<dbReference type="EMBL" id="JAPDFR010000004">
    <property type="protein sequence ID" value="KAK0387082.1"/>
    <property type="molecule type" value="Genomic_DNA"/>
</dbReference>
<comment type="function">
    <text evidence="4">Inclusion body (IB) resident protein that interacts strongly with lipid droplet (LD) proteins. Involved in LD-mediated IB clearing after protein folding stress, probably by enabling access to the IBs of an LD-stored soluble sterol derivative that acts as a chaperone in inclusion clearing.</text>
</comment>
<dbReference type="GO" id="GO:0005741">
    <property type="term" value="C:mitochondrial outer membrane"/>
    <property type="evidence" value="ECO:0007669"/>
    <property type="project" value="TreeGrafter"/>
</dbReference>
<evidence type="ECO:0000256" key="3">
    <source>
        <dbReference type="ARBA" id="ARBA00019539"/>
    </source>
</evidence>
<dbReference type="Pfam" id="PF10300">
    <property type="entry name" value="Iml2-TPR_39"/>
    <property type="match status" value="1"/>
</dbReference>
<dbReference type="PANTHER" id="PTHR31859:SF1">
    <property type="entry name" value="TETRATRICOPEPTIDE REPEAT PROTEIN 39C"/>
    <property type="match status" value="1"/>
</dbReference>
<dbReference type="InterPro" id="IPR011990">
    <property type="entry name" value="TPR-like_helical_dom_sf"/>
</dbReference>
<evidence type="ECO:0000256" key="7">
    <source>
        <dbReference type="SAM" id="Phobius"/>
    </source>
</evidence>
<comment type="caution">
    <text evidence="8">The sequence shown here is derived from an EMBL/GenBank/DDBJ whole genome shotgun (WGS) entry which is preliminary data.</text>
</comment>
<proteinExistence type="predicted"/>
<dbReference type="GO" id="GO:0005634">
    <property type="term" value="C:nucleus"/>
    <property type="evidence" value="ECO:0007669"/>
    <property type="project" value="TreeGrafter"/>
</dbReference>
<gene>
    <name evidence="8" type="ORF">NLU13_5395</name>
</gene>
<evidence type="ECO:0000313" key="8">
    <source>
        <dbReference type="EMBL" id="KAK0387082.1"/>
    </source>
</evidence>
<name>A0AA39GGT3_SARSR</name>
<protein>
    <recommendedName>
        <fullName evidence="2">Inclusion body clearance protein IML2</fullName>
    </recommendedName>
    <alternativeName>
        <fullName evidence="3">Inclusion body clearance protein iml2</fullName>
    </alternativeName>
</protein>
<keyword evidence="7" id="KW-0812">Transmembrane</keyword>
<accession>A0AA39GGT3</accession>
<evidence type="ECO:0000256" key="4">
    <source>
        <dbReference type="ARBA" id="ARBA00043897"/>
    </source>
</evidence>
<keyword evidence="7" id="KW-0472">Membrane</keyword>
<evidence type="ECO:0000313" key="9">
    <source>
        <dbReference type="Proteomes" id="UP001175261"/>
    </source>
</evidence>
<feature type="region of interest" description="Disordered" evidence="6">
    <location>
        <begin position="188"/>
        <end position="249"/>
    </location>
</feature>
<dbReference type="Gene3D" id="1.25.40.10">
    <property type="entry name" value="Tetratricopeptide repeat domain"/>
    <property type="match status" value="1"/>
</dbReference>
<sequence length="730" mass="81942">MSRLTGWLRSGASTPNPEAEAKALADRLEAQKRDLEQAMAWAELIMNDDIDGACEKLDQGNSVFHEFGAAVTIFMRSVLGFEKSVMTETTTRLNHCETRAWEDYSKSQKLGRAGTCSKVYPPGTEYELVRAETLLMGAVVGVLHESLVEAMKSFYKLRKAFFILDGVIAIETKVLGDSGNSSAVSLAAPSAEVEMGKSEKEKAAGEGDAENSDSSDSVFVDAPETKSGARTPLEPQTTAPTTASGSPEKQLEGLKIADEKPAQVQLPTQSTDVNPELLDNPIDKFIHSGANMCFGIMLLMITLVPPAFSKILSVVGFRGDRTKAIRMLWQAAYFQNINGAMAALMLFMYYNAYLGQVDIIPQEKDFDEAAEIVGPPRGKCDALLEEMRKRYPDSSLWRVEEARTHARERDVPKAIEVLQSAKEAKMKQIQAIANFELALDAIVVQDWELTRKSFLRCLEVNDWSPAMYYYMAGAASLELYRDAVQKGDEAEARVQKTKATDYLRKAPTLVGKKRFMARQLPLETFIQRKMTKWEARAKDLKVDLLDVIGASPALEMGYMWNGQNRMGESELKRAEENLKWERCTGGEKVLQILKSDKEEMGSWALGLATIFKGLGRWEEARALLHEHLIKLDRSHFKNITDDYILPTAIYEEAVLNWFECCSPPEELLSEEGEEEVLKYRKRKLEECEALLETVKGWEVGYTMDARFGMRVQSGFETLAWYRGKMGWQKV</sequence>
<dbReference type="Proteomes" id="UP001175261">
    <property type="component" value="Unassembled WGS sequence"/>
</dbReference>
<dbReference type="SUPFAM" id="SSF81901">
    <property type="entry name" value="HCP-like"/>
    <property type="match status" value="1"/>
</dbReference>
<dbReference type="AlphaFoldDB" id="A0AA39GGT3"/>
<evidence type="ECO:0000256" key="2">
    <source>
        <dbReference type="ARBA" id="ARBA00018424"/>
    </source>
</evidence>